<sequence length="1663" mass="186339">MDSGAMVLDTLALRRHGSMAEDNGEISNLAVNFFQCHLNKHFYPTGLPNPSFIPQLVSDEDNVLLTNPPSLEELKDVLFGMNDNSVAGPDGNNDCLWANFMMVKYCGRRHPSLCGFAMVTLKFGNVSSWLSGRLSPFWLGGLVMAPFSFGKIVGLMGLSSPLNVNVVSMLRICTIFLSLVRLLLSCITWMKPSSSSVKMNVASANLGNSLGFGGVLRYHNGSFICSFVGPVAWGDINLANFVGVFHSLQLCINLNLSVVVLETDFDLRMLRSLDDFNCSSILFYTLRDIRASLNLMHCDFSTLVTSSCFVLILLFFGLCDELAGFSGVGMSFWDQNTSFTWHCGCWPGLLSLLGPVCLSLFRGCLHVVCSSWNLCGSLIVRSLRISATGSILAFALQGSLYMAAEAPSSSWGKVSEPVTHKNKGFFNLEGDVSLSPSRFRSFKEVLSGKTSAGDELPSLTQSTFNGVPAVLLSDEEVLKLAYPFKFTLADIHIVPGRSEQIQIVLDLTQGYCLAYNFYSSDRPGRSHDRPGRSCPEIIQKTLQKSAVFHALIGLDDLNFVLADSGREIQFREEHSDRPGRSHDRPGRSCPEIIQKTLQKSAVFHALIGLDDLNFVLADSGREIQFREEHFYSVGLLDSRHVAIQLSNDLDYSRIFARRSYFIFNCQMRILKWTPFFDIKEESPIVPMWISFPNLRLHFFNHQVLHALGLIFGRPLQTDQATASHTRPFVSRILVEIDISKNHPKEIWVGSKTLGYFQKVEFDNVPDFCFHCKMHGHAQKDCFVLHPELKKSKVMPNGKLESADSQKIYVPVNNVSNDHQENTEKMVEPQPIIHNLDTIVSEPNNNILTYDINASVGADNTEIHTSPALNDTIANNSFVNVSKPSDAEPSFFVSIASMFNEVENDDLIVSNAPPVILNNQFSLLKNNIREECEDGEFVPHAKNLSLAISNRENENAETCNTGSTEHHDGNFTYVSKKKVNRLNIFYQLLLDLQERKLLLKLEMIKALLWNVRGIGGDFNIISNVSERVGGNPPNANAIDDFNSMISDCRLNDIGYFGSPFTWNKANMWQRLDKILFNDNWIAQFSLTNIEHLSRTLSDHSPLLLNINRISSHFSFSFRFQNMWMLHADFSNLLSPNWNAPVYPDNNIAEAESNVSNLEMVYQQNSNAHNLSSLNQAKDSLLLLQCQEECFWNQKSNAKFIVEGDRNTKFFHALANKKKTRSHIHKIFDANGVAVSTDEAICDSGVNYFKNIFNSSSNCLPITNPHVIPKLISDDDNLLLSQIPSEEEIFKVINDLKSNAVSGPDGFTTKFFQNNWAIIKEDVINAVKDFFSDFPVSHLSFADDFILFTNGSINNVSLLINFLTNFYNQSGLAINKDKSTFIVSNSVNHDRMQAIQRICGFQSRALPITYLGTPIYKGHICNLIPILIVWFIWRARNDAKHNGIKMDAMIIIFNVKHKISQLHSHKMISKKNFRGCYQLALNLGINFSDIHVNSADLLVTWIKPKPPYIKLNSDGSIGPNGAGAGGIIRDVYGDVIAAFSAPICCTSVITAELHALNLGLKICANKGFNCIWIEVDAMLLIQIIKNTVHGNPQIFYLIRKIKMLLSNVIYSISHIFREANTCADWLAKRGCNISLYEELDPGDLHPILHSMIMMDKTGLPYIRYG</sequence>
<accession>A0A8T3ACM1</accession>
<dbReference type="GO" id="GO:0008270">
    <property type="term" value="F:zinc ion binding"/>
    <property type="evidence" value="ECO:0007669"/>
    <property type="project" value="UniProtKB-KW"/>
</dbReference>
<dbReference type="Gene3D" id="3.30.420.10">
    <property type="entry name" value="Ribonuclease H-like superfamily/Ribonuclease H"/>
    <property type="match status" value="1"/>
</dbReference>
<reference evidence="3" key="1">
    <citation type="journal article" date="2022" name="Front. Genet.">
        <title>Chromosome-Scale Assembly of the Dendrobium nobile Genome Provides Insights Into the Molecular Mechanism of the Biosynthesis of the Medicinal Active Ingredient of Dendrobium.</title>
        <authorList>
            <person name="Xu Q."/>
            <person name="Niu S.-C."/>
            <person name="Li K.-L."/>
            <person name="Zheng P.-J."/>
            <person name="Zhang X.-J."/>
            <person name="Jia Y."/>
            <person name="Liu Y."/>
            <person name="Niu Y.-X."/>
            <person name="Yu L.-H."/>
            <person name="Chen D.-F."/>
            <person name="Zhang G.-Q."/>
        </authorList>
    </citation>
    <scope>NUCLEOTIDE SEQUENCE</scope>
    <source>
        <tissue evidence="3">Leaf</tissue>
    </source>
</reference>
<dbReference type="InterPro" id="IPR036397">
    <property type="entry name" value="RNaseH_sf"/>
</dbReference>
<dbReference type="Proteomes" id="UP000829196">
    <property type="component" value="Unassembled WGS sequence"/>
</dbReference>
<dbReference type="PROSITE" id="PS50158">
    <property type="entry name" value="ZF_CCHC"/>
    <property type="match status" value="1"/>
</dbReference>
<evidence type="ECO:0000256" key="1">
    <source>
        <dbReference type="PROSITE-ProRule" id="PRU00047"/>
    </source>
</evidence>
<evidence type="ECO:0000313" key="4">
    <source>
        <dbReference type="Proteomes" id="UP000829196"/>
    </source>
</evidence>
<dbReference type="InterPro" id="IPR012337">
    <property type="entry name" value="RNaseH-like_sf"/>
</dbReference>
<dbReference type="InterPro" id="IPR044730">
    <property type="entry name" value="RNase_H-like_dom_plant"/>
</dbReference>
<dbReference type="InterPro" id="IPR001878">
    <property type="entry name" value="Znf_CCHC"/>
</dbReference>
<dbReference type="EMBL" id="JAGYWB010000017">
    <property type="protein sequence ID" value="KAI0493542.1"/>
    <property type="molecule type" value="Genomic_DNA"/>
</dbReference>
<feature type="domain" description="CCHC-type" evidence="2">
    <location>
        <begin position="768"/>
        <end position="781"/>
    </location>
</feature>
<dbReference type="GO" id="GO:0003676">
    <property type="term" value="F:nucleic acid binding"/>
    <property type="evidence" value="ECO:0007669"/>
    <property type="project" value="InterPro"/>
</dbReference>
<organism evidence="3 4">
    <name type="scientific">Dendrobium nobile</name>
    <name type="common">Orchid</name>
    <dbReference type="NCBI Taxonomy" id="94219"/>
    <lineage>
        <taxon>Eukaryota</taxon>
        <taxon>Viridiplantae</taxon>
        <taxon>Streptophyta</taxon>
        <taxon>Embryophyta</taxon>
        <taxon>Tracheophyta</taxon>
        <taxon>Spermatophyta</taxon>
        <taxon>Magnoliopsida</taxon>
        <taxon>Liliopsida</taxon>
        <taxon>Asparagales</taxon>
        <taxon>Orchidaceae</taxon>
        <taxon>Epidendroideae</taxon>
        <taxon>Malaxideae</taxon>
        <taxon>Dendrobiinae</taxon>
        <taxon>Dendrobium</taxon>
    </lineage>
</organism>
<dbReference type="Gene3D" id="3.60.10.10">
    <property type="entry name" value="Endonuclease/exonuclease/phosphatase"/>
    <property type="match status" value="1"/>
</dbReference>
<dbReference type="OrthoDB" id="1001388at2759"/>
<evidence type="ECO:0000259" key="2">
    <source>
        <dbReference type="PROSITE" id="PS50158"/>
    </source>
</evidence>
<dbReference type="Pfam" id="PF13456">
    <property type="entry name" value="RVT_3"/>
    <property type="match status" value="1"/>
</dbReference>
<gene>
    <name evidence="3" type="ORF">KFK09_023660</name>
</gene>
<dbReference type="CDD" id="cd06222">
    <property type="entry name" value="RNase_H_like"/>
    <property type="match status" value="1"/>
</dbReference>
<dbReference type="InterPro" id="IPR053151">
    <property type="entry name" value="RNase_H-like"/>
</dbReference>
<name>A0A8T3ACM1_DENNO</name>
<dbReference type="PANTHER" id="PTHR47723:SF19">
    <property type="entry name" value="POLYNUCLEOTIDYL TRANSFERASE, RIBONUCLEASE H-LIKE SUPERFAMILY PROTEIN"/>
    <property type="match status" value="1"/>
</dbReference>
<comment type="caution">
    <text evidence="3">The sequence shown here is derived from an EMBL/GenBank/DDBJ whole genome shotgun (WGS) entry which is preliminary data.</text>
</comment>
<proteinExistence type="predicted"/>
<keyword evidence="1" id="KW-0862">Zinc</keyword>
<protein>
    <recommendedName>
        <fullName evidence="2">CCHC-type domain-containing protein</fullName>
    </recommendedName>
</protein>
<dbReference type="GO" id="GO:0004523">
    <property type="term" value="F:RNA-DNA hybrid ribonuclease activity"/>
    <property type="evidence" value="ECO:0007669"/>
    <property type="project" value="InterPro"/>
</dbReference>
<keyword evidence="4" id="KW-1185">Reference proteome</keyword>
<keyword evidence="1" id="KW-0863">Zinc-finger</keyword>
<dbReference type="InterPro" id="IPR036691">
    <property type="entry name" value="Endo/exonu/phosph_ase_sf"/>
</dbReference>
<dbReference type="InterPro" id="IPR002156">
    <property type="entry name" value="RNaseH_domain"/>
</dbReference>
<dbReference type="SMR" id="A0A8T3ACM1"/>
<keyword evidence="1" id="KW-0479">Metal-binding</keyword>
<dbReference type="PANTHER" id="PTHR47723">
    <property type="entry name" value="OS05G0353850 PROTEIN"/>
    <property type="match status" value="1"/>
</dbReference>
<evidence type="ECO:0000313" key="3">
    <source>
        <dbReference type="EMBL" id="KAI0493542.1"/>
    </source>
</evidence>
<dbReference type="SUPFAM" id="SSF53098">
    <property type="entry name" value="Ribonuclease H-like"/>
    <property type="match status" value="1"/>
</dbReference>
<dbReference type="SUPFAM" id="SSF56219">
    <property type="entry name" value="DNase I-like"/>
    <property type="match status" value="1"/>
</dbReference>